<feature type="region of interest" description="Disordered" evidence="3">
    <location>
        <begin position="62"/>
        <end position="123"/>
    </location>
</feature>
<dbReference type="EMBL" id="CAAE01002826">
    <property type="protein sequence ID" value="CAF87605.1"/>
    <property type="molecule type" value="Genomic_DNA"/>
</dbReference>
<dbReference type="GO" id="GO:0005874">
    <property type="term" value="C:microtubule"/>
    <property type="evidence" value="ECO:0007669"/>
    <property type="project" value="TreeGrafter"/>
</dbReference>
<dbReference type="GO" id="GO:0006897">
    <property type="term" value="P:endocytosis"/>
    <property type="evidence" value="ECO:0007669"/>
    <property type="project" value="TreeGrafter"/>
</dbReference>
<dbReference type="AlphaFoldDB" id="Q4THM7"/>
<dbReference type="GO" id="GO:0008017">
    <property type="term" value="F:microtubule binding"/>
    <property type="evidence" value="ECO:0007669"/>
    <property type="project" value="TreeGrafter"/>
</dbReference>
<dbReference type="InterPro" id="IPR020850">
    <property type="entry name" value="GED_dom"/>
</dbReference>
<dbReference type="EC" id="3.6.5.5" evidence="1"/>
<dbReference type="GO" id="GO:0000266">
    <property type="term" value="P:mitochondrial fission"/>
    <property type="evidence" value="ECO:0007669"/>
    <property type="project" value="TreeGrafter"/>
</dbReference>
<reference evidence="5" key="1">
    <citation type="journal article" date="2004" name="Nature">
        <title>Genome duplication in the teleost fish Tetraodon nigroviridis reveals the early vertebrate proto-karyotype.</title>
        <authorList>
            <person name="Jaillon O."/>
            <person name="Aury J.-M."/>
            <person name="Brunet F."/>
            <person name="Petit J.-L."/>
            <person name="Stange-Thomann N."/>
            <person name="Mauceli E."/>
            <person name="Bouneau L."/>
            <person name="Fischer C."/>
            <person name="Ozouf-Costaz C."/>
            <person name="Bernot A."/>
            <person name="Nicaud S."/>
            <person name="Jaffe D."/>
            <person name="Fisher S."/>
            <person name="Lutfalla G."/>
            <person name="Dossat C."/>
            <person name="Segurens B."/>
            <person name="Dasilva C."/>
            <person name="Salanoubat M."/>
            <person name="Levy M."/>
            <person name="Boudet N."/>
            <person name="Castellano S."/>
            <person name="Anthouard V."/>
            <person name="Jubin C."/>
            <person name="Castelli V."/>
            <person name="Katinka M."/>
            <person name="Vacherie B."/>
            <person name="Biemont C."/>
            <person name="Skalli Z."/>
            <person name="Cattolico L."/>
            <person name="Poulain J."/>
            <person name="De Berardinis V."/>
            <person name="Cruaud C."/>
            <person name="Duprat S."/>
            <person name="Brottier P."/>
            <person name="Coutanceau J.-P."/>
            <person name="Gouzy J."/>
            <person name="Parra G."/>
            <person name="Lardier G."/>
            <person name="Chapple C."/>
            <person name="McKernan K.J."/>
            <person name="McEwan P."/>
            <person name="Bosak S."/>
            <person name="Kellis M."/>
            <person name="Volff J.-N."/>
            <person name="Guigo R."/>
            <person name="Zody M.C."/>
            <person name="Mesirov J."/>
            <person name="Lindblad-Toh K."/>
            <person name="Birren B."/>
            <person name="Nusbaum C."/>
            <person name="Kahn D."/>
            <person name="Robinson-Rechavi M."/>
            <person name="Laudet V."/>
            <person name="Schachter V."/>
            <person name="Quetier F."/>
            <person name="Saurin W."/>
            <person name="Scarpelli C."/>
            <person name="Wincker P."/>
            <person name="Lander E.S."/>
            <person name="Weissenbach J."/>
            <person name="Roest Crollius H."/>
        </authorList>
    </citation>
    <scope>NUCLEOTIDE SEQUENCE [LARGE SCALE GENOMIC DNA]</scope>
</reference>
<accession>Q4THM7</accession>
<dbReference type="PANTHER" id="PTHR11566:SF39">
    <property type="entry name" value="DYNAMIN-1-LIKE PROTEIN"/>
    <property type="match status" value="1"/>
</dbReference>
<evidence type="ECO:0000256" key="2">
    <source>
        <dbReference type="ARBA" id="ARBA00022801"/>
    </source>
</evidence>
<dbReference type="GO" id="GO:0005739">
    <property type="term" value="C:mitochondrion"/>
    <property type="evidence" value="ECO:0007669"/>
    <property type="project" value="TreeGrafter"/>
</dbReference>
<dbReference type="Gene3D" id="1.20.120.1240">
    <property type="entry name" value="Dynamin, middle domain"/>
    <property type="match status" value="1"/>
</dbReference>
<reference evidence="5" key="2">
    <citation type="submission" date="2004-02" db="EMBL/GenBank/DDBJ databases">
        <authorList>
            <consortium name="Genoscope"/>
            <consortium name="Whitehead Institute Centre for Genome Research"/>
        </authorList>
    </citation>
    <scope>NUCLEOTIDE SEQUENCE</scope>
</reference>
<feature type="domain" description="GED" evidence="4">
    <location>
        <begin position="1"/>
        <end position="71"/>
    </location>
</feature>
<dbReference type="Pfam" id="PF02212">
    <property type="entry name" value="GED"/>
    <property type="match status" value="1"/>
</dbReference>
<evidence type="ECO:0000256" key="1">
    <source>
        <dbReference type="ARBA" id="ARBA00011980"/>
    </source>
</evidence>
<dbReference type="OrthoDB" id="5061070at2759"/>
<sequence length="123" mass="13300">SVPKAVMHFLVNHVKDCLQSELVGQLYKSGLLDHLLAESQDVAQRRREAADMLRVRPFSLASCRPRPTSSLPSAGAAESRPGRRRDPGDAPVVAPLRDSSGVLFGRRRTTVGRAGQGTWTSPG</sequence>
<dbReference type="GO" id="GO:0005525">
    <property type="term" value="F:GTP binding"/>
    <property type="evidence" value="ECO:0007669"/>
    <property type="project" value="UniProtKB-KW"/>
</dbReference>
<dbReference type="GO" id="GO:0003924">
    <property type="term" value="F:GTPase activity"/>
    <property type="evidence" value="ECO:0007669"/>
    <property type="project" value="InterPro"/>
</dbReference>
<dbReference type="GO" id="GO:0016559">
    <property type="term" value="P:peroxisome fission"/>
    <property type="evidence" value="ECO:0007669"/>
    <property type="project" value="TreeGrafter"/>
</dbReference>
<feature type="non-terminal residue" evidence="5">
    <location>
        <position position="1"/>
    </location>
</feature>
<dbReference type="GO" id="GO:0016020">
    <property type="term" value="C:membrane"/>
    <property type="evidence" value="ECO:0007669"/>
    <property type="project" value="TreeGrafter"/>
</dbReference>
<gene>
    <name evidence="5" type="ORF">GSTENG00000484001</name>
</gene>
<dbReference type="PANTHER" id="PTHR11566">
    <property type="entry name" value="DYNAMIN"/>
    <property type="match status" value="1"/>
</dbReference>
<organism evidence="5">
    <name type="scientific">Tetraodon nigroviridis</name>
    <name type="common">Spotted green pufferfish</name>
    <name type="synonym">Chelonodon nigroviridis</name>
    <dbReference type="NCBI Taxonomy" id="99883"/>
    <lineage>
        <taxon>Eukaryota</taxon>
        <taxon>Metazoa</taxon>
        <taxon>Chordata</taxon>
        <taxon>Craniata</taxon>
        <taxon>Vertebrata</taxon>
        <taxon>Euteleostomi</taxon>
        <taxon>Actinopterygii</taxon>
        <taxon>Neopterygii</taxon>
        <taxon>Teleostei</taxon>
        <taxon>Neoteleostei</taxon>
        <taxon>Acanthomorphata</taxon>
        <taxon>Eupercaria</taxon>
        <taxon>Tetraodontiformes</taxon>
        <taxon>Tetradontoidea</taxon>
        <taxon>Tetraodontidae</taxon>
        <taxon>Tetraodon</taxon>
    </lineage>
</organism>
<dbReference type="SMART" id="SM00302">
    <property type="entry name" value="GED"/>
    <property type="match status" value="1"/>
</dbReference>
<evidence type="ECO:0000259" key="4">
    <source>
        <dbReference type="PROSITE" id="PS51388"/>
    </source>
</evidence>
<proteinExistence type="predicted"/>
<keyword evidence="2" id="KW-0378">Hydrolase</keyword>
<evidence type="ECO:0000313" key="5">
    <source>
        <dbReference type="EMBL" id="CAF87605.1"/>
    </source>
</evidence>
<dbReference type="InterPro" id="IPR003130">
    <property type="entry name" value="GED"/>
</dbReference>
<evidence type="ECO:0000256" key="3">
    <source>
        <dbReference type="SAM" id="MobiDB-lite"/>
    </source>
</evidence>
<dbReference type="GO" id="GO:0048312">
    <property type="term" value="P:intracellular distribution of mitochondria"/>
    <property type="evidence" value="ECO:0007669"/>
    <property type="project" value="TreeGrafter"/>
</dbReference>
<name>Q4THM7_TETNG</name>
<protein>
    <recommendedName>
        <fullName evidence="1">dynamin GTPase</fullName>
        <ecNumber evidence="1">3.6.5.5</ecNumber>
    </recommendedName>
</protein>
<dbReference type="KEGG" id="tng:GSTEN00000484G001"/>
<dbReference type="InterPro" id="IPR022812">
    <property type="entry name" value="Dynamin"/>
</dbReference>
<dbReference type="GO" id="GO:0043653">
    <property type="term" value="P:mitochondrial fragmentation involved in apoptotic process"/>
    <property type="evidence" value="ECO:0007669"/>
    <property type="project" value="TreeGrafter"/>
</dbReference>
<dbReference type="PROSITE" id="PS51388">
    <property type="entry name" value="GED"/>
    <property type="match status" value="1"/>
</dbReference>